<feature type="region of interest" description="Disordered" evidence="1">
    <location>
        <begin position="1"/>
        <end position="86"/>
    </location>
</feature>
<dbReference type="Proteomes" id="UP000646548">
    <property type="component" value="Unassembled WGS sequence"/>
</dbReference>
<reference evidence="2" key="1">
    <citation type="journal article" name="BMC Genomics">
        <title>Long-read sequencing and de novo genome assembly of marine medaka (Oryzias melastigma).</title>
        <authorList>
            <person name="Liang P."/>
            <person name="Saqib H.S.A."/>
            <person name="Ni X."/>
            <person name="Shen Y."/>
        </authorList>
    </citation>
    <scope>NUCLEOTIDE SEQUENCE</scope>
    <source>
        <strain evidence="2">Bigg-433</strain>
    </source>
</reference>
<feature type="compositionally biased region" description="Basic and acidic residues" evidence="1">
    <location>
        <begin position="1"/>
        <end position="15"/>
    </location>
</feature>
<accession>A0A834FS32</accession>
<dbReference type="AlphaFoldDB" id="A0A834FS32"/>
<evidence type="ECO:0000313" key="3">
    <source>
        <dbReference type="Proteomes" id="UP000646548"/>
    </source>
</evidence>
<dbReference type="EMBL" id="WKFB01000006">
    <property type="protein sequence ID" value="KAF6739459.1"/>
    <property type="molecule type" value="Genomic_DNA"/>
</dbReference>
<name>A0A834FS32_ORYME</name>
<organism evidence="2 3">
    <name type="scientific">Oryzias melastigma</name>
    <name type="common">Marine medaka</name>
    <dbReference type="NCBI Taxonomy" id="30732"/>
    <lineage>
        <taxon>Eukaryota</taxon>
        <taxon>Metazoa</taxon>
        <taxon>Chordata</taxon>
        <taxon>Craniata</taxon>
        <taxon>Vertebrata</taxon>
        <taxon>Euteleostomi</taxon>
        <taxon>Actinopterygii</taxon>
        <taxon>Neopterygii</taxon>
        <taxon>Teleostei</taxon>
        <taxon>Neoteleostei</taxon>
        <taxon>Acanthomorphata</taxon>
        <taxon>Ovalentaria</taxon>
        <taxon>Atherinomorphae</taxon>
        <taxon>Beloniformes</taxon>
        <taxon>Adrianichthyidae</taxon>
        <taxon>Oryziinae</taxon>
        <taxon>Oryzias</taxon>
    </lineage>
</organism>
<gene>
    <name evidence="2" type="ORF">FQA47_018286</name>
</gene>
<protein>
    <submittedName>
        <fullName evidence="2">Uncharacterized protein</fullName>
    </submittedName>
</protein>
<sequence length="86" mass="9325">MSHLMEGEQVWRRFTAEGGGGGSAHINQKPRPQRDDSTVVAGMGGVSSKEVEWRTELGSPWQPGPLRSATREAECSGEMQGGFTHK</sequence>
<evidence type="ECO:0000256" key="1">
    <source>
        <dbReference type="SAM" id="MobiDB-lite"/>
    </source>
</evidence>
<proteinExistence type="predicted"/>
<evidence type="ECO:0000313" key="2">
    <source>
        <dbReference type="EMBL" id="KAF6739459.1"/>
    </source>
</evidence>
<comment type="caution">
    <text evidence="2">The sequence shown here is derived from an EMBL/GenBank/DDBJ whole genome shotgun (WGS) entry which is preliminary data.</text>
</comment>